<feature type="compositionally biased region" description="Low complexity" evidence="10">
    <location>
        <begin position="416"/>
        <end position="443"/>
    </location>
</feature>
<keyword evidence="6 9" id="KW-0067">ATP-binding</keyword>
<dbReference type="PROSITE" id="PS00107">
    <property type="entry name" value="PROTEIN_KINASE_ATP"/>
    <property type="match status" value="1"/>
</dbReference>
<organism evidence="13 14">
    <name type="scientific">Meripilus lineatus</name>
    <dbReference type="NCBI Taxonomy" id="2056292"/>
    <lineage>
        <taxon>Eukaryota</taxon>
        <taxon>Fungi</taxon>
        <taxon>Dikarya</taxon>
        <taxon>Basidiomycota</taxon>
        <taxon>Agaricomycotina</taxon>
        <taxon>Agaricomycetes</taxon>
        <taxon>Polyporales</taxon>
        <taxon>Meripilaceae</taxon>
        <taxon>Meripilus</taxon>
    </lineage>
</organism>
<name>A0AAD5VB75_9APHY</name>
<feature type="binding site" evidence="9">
    <location>
        <position position="193"/>
    </location>
    <ligand>
        <name>ATP</name>
        <dbReference type="ChEBI" id="CHEBI:30616"/>
    </ligand>
</feature>
<accession>A0AAD5VB75</accession>
<keyword evidence="3" id="KW-0808">Transferase</keyword>
<feature type="signal peptide" evidence="11">
    <location>
        <begin position="1"/>
        <end position="19"/>
    </location>
</feature>
<dbReference type="SUPFAM" id="SSF56112">
    <property type="entry name" value="Protein kinase-like (PK-like)"/>
    <property type="match status" value="1"/>
</dbReference>
<evidence type="ECO:0000256" key="2">
    <source>
        <dbReference type="ARBA" id="ARBA00022527"/>
    </source>
</evidence>
<dbReference type="PROSITE" id="PS50011">
    <property type="entry name" value="PROTEIN_KINASE_DOM"/>
    <property type="match status" value="1"/>
</dbReference>
<keyword evidence="2" id="KW-0723">Serine/threonine-protein kinase</keyword>
<feature type="chain" id="PRO_5042092072" description="non-specific serine/threonine protein kinase" evidence="11">
    <location>
        <begin position="20"/>
        <end position="730"/>
    </location>
</feature>
<gene>
    <name evidence="13" type="ORF">NLI96_g1014</name>
</gene>
<evidence type="ECO:0000256" key="1">
    <source>
        <dbReference type="ARBA" id="ARBA00012513"/>
    </source>
</evidence>
<dbReference type="EMBL" id="JANAWD010000019">
    <property type="protein sequence ID" value="KAJ3490971.1"/>
    <property type="molecule type" value="Genomic_DNA"/>
</dbReference>
<sequence length="730" mass="79617">MSFVVLVQIWEVIVRMGLAVEDSKAYRTALVSTNTSLSSSSLHDLQRSARSPLQSYAPVKMTSIVKFETELSAQDDRPLRLPPFPDCNVSATETMTGLLQFLHKSGPSPLQLASAFGLECAIPKAISSIEDSPSSSSTRLSVELSPTSSEVDISVVPRHPLEDFQLIKSLGCGAHGTVTLARHIPSGLPVAIKTIPKSIHREDVSGTISRQSNYHPGPETIQTTEYVFNEFFAHCRVKSERSLAQMLGTAHDTLNYYLMLDFCDGGDLESDLTRNGSLPMQDLQLLMATFVVALKALRQRGIVHRDIKPANVLIDTKSTRRFIVSDLGIISLFWKNISDEERSIGALTDERLKAMEEMEMEKDDEFTGSPEFMAPELWVDGEAYSYAADVWSAALVGFFALVGRVPWSSETPAATESVVESTSSATEEPGSSTVSGVDTSGNSETAPGLCLRSEILDDPELVELGTEILSAEIAFTDVERERFSIDEVTEDFFLWILDRNQNTRPTPEEIERHPFFDNFDWERFLHSDDRRHPEVTSYEDSHIRNDDTALIDIGRPYGPENPDPSPFFNTLSPLLANSPPCSPASAVISPSPLSSEIDSSVCSSAHSLATLDSSILVTPALPSYLSATDLRPPLHLSTTNLAGSCAPQISSPSIVDLEPSGAPPSPDKSIVEDDLDAISSDPIESEGGFDTSPSEHPIEADPSQPEGIFATVKKWANKIWGGIKSLVGWA</sequence>
<dbReference type="PANTHER" id="PTHR24356:SF1">
    <property type="entry name" value="SERINE_THREONINE-PROTEIN KINASE GREATWALL"/>
    <property type="match status" value="1"/>
</dbReference>
<dbReference type="InterPro" id="IPR011009">
    <property type="entry name" value="Kinase-like_dom_sf"/>
</dbReference>
<keyword evidence="14" id="KW-1185">Reference proteome</keyword>
<dbReference type="PANTHER" id="PTHR24356">
    <property type="entry name" value="SERINE/THREONINE-PROTEIN KINASE"/>
    <property type="match status" value="1"/>
</dbReference>
<evidence type="ECO:0000256" key="4">
    <source>
        <dbReference type="ARBA" id="ARBA00022741"/>
    </source>
</evidence>
<evidence type="ECO:0000313" key="13">
    <source>
        <dbReference type="EMBL" id="KAJ3490971.1"/>
    </source>
</evidence>
<reference evidence="13" key="1">
    <citation type="submission" date="2022-07" db="EMBL/GenBank/DDBJ databases">
        <title>Genome Sequence of Physisporinus lineatus.</title>
        <authorList>
            <person name="Buettner E."/>
        </authorList>
    </citation>
    <scope>NUCLEOTIDE SEQUENCE</scope>
    <source>
        <strain evidence="13">VT162</strain>
    </source>
</reference>
<evidence type="ECO:0000256" key="7">
    <source>
        <dbReference type="ARBA" id="ARBA00047899"/>
    </source>
</evidence>
<feature type="region of interest" description="Disordered" evidence="10">
    <location>
        <begin position="652"/>
        <end position="706"/>
    </location>
</feature>
<evidence type="ECO:0000256" key="5">
    <source>
        <dbReference type="ARBA" id="ARBA00022777"/>
    </source>
</evidence>
<dbReference type="SMART" id="SM00220">
    <property type="entry name" value="S_TKc"/>
    <property type="match status" value="1"/>
</dbReference>
<comment type="catalytic activity">
    <reaction evidence="8">
        <text>L-seryl-[protein] + ATP = O-phospho-L-seryl-[protein] + ADP + H(+)</text>
        <dbReference type="Rhea" id="RHEA:17989"/>
        <dbReference type="Rhea" id="RHEA-COMP:9863"/>
        <dbReference type="Rhea" id="RHEA-COMP:11604"/>
        <dbReference type="ChEBI" id="CHEBI:15378"/>
        <dbReference type="ChEBI" id="CHEBI:29999"/>
        <dbReference type="ChEBI" id="CHEBI:30616"/>
        <dbReference type="ChEBI" id="CHEBI:83421"/>
        <dbReference type="ChEBI" id="CHEBI:456216"/>
        <dbReference type="EC" id="2.7.11.1"/>
    </reaction>
</comment>
<keyword evidence="5" id="KW-0418">Kinase</keyword>
<comment type="catalytic activity">
    <reaction evidence="7">
        <text>L-threonyl-[protein] + ATP = O-phospho-L-threonyl-[protein] + ADP + H(+)</text>
        <dbReference type="Rhea" id="RHEA:46608"/>
        <dbReference type="Rhea" id="RHEA-COMP:11060"/>
        <dbReference type="Rhea" id="RHEA-COMP:11605"/>
        <dbReference type="ChEBI" id="CHEBI:15378"/>
        <dbReference type="ChEBI" id="CHEBI:30013"/>
        <dbReference type="ChEBI" id="CHEBI:30616"/>
        <dbReference type="ChEBI" id="CHEBI:61977"/>
        <dbReference type="ChEBI" id="CHEBI:456216"/>
        <dbReference type="EC" id="2.7.11.1"/>
    </reaction>
</comment>
<dbReference type="GO" id="GO:0035556">
    <property type="term" value="P:intracellular signal transduction"/>
    <property type="evidence" value="ECO:0007669"/>
    <property type="project" value="TreeGrafter"/>
</dbReference>
<proteinExistence type="predicted"/>
<comment type="caution">
    <text evidence="13">The sequence shown here is derived from an EMBL/GenBank/DDBJ whole genome shotgun (WGS) entry which is preliminary data.</text>
</comment>
<dbReference type="GO" id="GO:0005524">
    <property type="term" value="F:ATP binding"/>
    <property type="evidence" value="ECO:0007669"/>
    <property type="project" value="UniProtKB-UniRule"/>
</dbReference>
<dbReference type="Proteomes" id="UP001212997">
    <property type="component" value="Unassembled WGS sequence"/>
</dbReference>
<evidence type="ECO:0000259" key="12">
    <source>
        <dbReference type="PROSITE" id="PS50011"/>
    </source>
</evidence>
<dbReference type="GO" id="GO:0004674">
    <property type="term" value="F:protein serine/threonine kinase activity"/>
    <property type="evidence" value="ECO:0007669"/>
    <property type="project" value="UniProtKB-KW"/>
</dbReference>
<dbReference type="Pfam" id="PF00069">
    <property type="entry name" value="Pkinase"/>
    <property type="match status" value="1"/>
</dbReference>
<dbReference type="EC" id="2.7.11.1" evidence="1"/>
<evidence type="ECO:0000256" key="8">
    <source>
        <dbReference type="ARBA" id="ARBA00048679"/>
    </source>
</evidence>
<evidence type="ECO:0000256" key="11">
    <source>
        <dbReference type="SAM" id="SignalP"/>
    </source>
</evidence>
<feature type="domain" description="Protein kinase" evidence="12">
    <location>
        <begin position="164"/>
        <end position="516"/>
    </location>
</feature>
<dbReference type="Gene3D" id="1.10.510.10">
    <property type="entry name" value="Transferase(Phosphotransferase) domain 1"/>
    <property type="match status" value="1"/>
</dbReference>
<evidence type="ECO:0000256" key="6">
    <source>
        <dbReference type="ARBA" id="ARBA00022840"/>
    </source>
</evidence>
<dbReference type="InterPro" id="IPR008271">
    <property type="entry name" value="Ser/Thr_kinase_AS"/>
</dbReference>
<evidence type="ECO:0000313" key="14">
    <source>
        <dbReference type="Proteomes" id="UP001212997"/>
    </source>
</evidence>
<evidence type="ECO:0000256" key="10">
    <source>
        <dbReference type="SAM" id="MobiDB-lite"/>
    </source>
</evidence>
<evidence type="ECO:0000256" key="9">
    <source>
        <dbReference type="PROSITE-ProRule" id="PRU10141"/>
    </source>
</evidence>
<dbReference type="Gene3D" id="3.30.200.20">
    <property type="entry name" value="Phosphorylase Kinase, domain 1"/>
    <property type="match status" value="1"/>
</dbReference>
<dbReference type="PROSITE" id="PS00108">
    <property type="entry name" value="PROTEIN_KINASE_ST"/>
    <property type="match status" value="1"/>
</dbReference>
<dbReference type="InterPro" id="IPR000719">
    <property type="entry name" value="Prot_kinase_dom"/>
</dbReference>
<dbReference type="InterPro" id="IPR050236">
    <property type="entry name" value="Ser_Thr_kinase_AGC"/>
</dbReference>
<dbReference type="InterPro" id="IPR017441">
    <property type="entry name" value="Protein_kinase_ATP_BS"/>
</dbReference>
<keyword evidence="11" id="KW-0732">Signal</keyword>
<protein>
    <recommendedName>
        <fullName evidence="1">non-specific serine/threonine protein kinase</fullName>
        <ecNumber evidence="1">2.7.11.1</ecNumber>
    </recommendedName>
</protein>
<evidence type="ECO:0000256" key="3">
    <source>
        <dbReference type="ARBA" id="ARBA00022679"/>
    </source>
</evidence>
<dbReference type="AlphaFoldDB" id="A0AAD5VB75"/>
<keyword evidence="4 9" id="KW-0547">Nucleotide-binding</keyword>
<feature type="region of interest" description="Disordered" evidence="10">
    <location>
        <begin position="416"/>
        <end position="444"/>
    </location>
</feature>